<evidence type="ECO:0000256" key="1">
    <source>
        <dbReference type="SAM" id="MobiDB-lite"/>
    </source>
</evidence>
<name>A0A9Q1QAD7_9CARY</name>
<dbReference type="PANTHER" id="PTHR34835:SF90">
    <property type="entry name" value="AMINOTRANSFERASE-LIKE PLANT MOBILE DOMAIN-CONTAINING PROTEIN"/>
    <property type="match status" value="1"/>
</dbReference>
<comment type="caution">
    <text evidence="2">The sequence shown here is derived from an EMBL/GenBank/DDBJ whole genome shotgun (WGS) entry which is preliminary data.</text>
</comment>
<accession>A0A9Q1QAD7</accession>
<proteinExistence type="predicted"/>
<dbReference type="AlphaFoldDB" id="A0A9Q1QAD7"/>
<evidence type="ECO:0000313" key="2">
    <source>
        <dbReference type="EMBL" id="KAJ8434369.1"/>
    </source>
</evidence>
<feature type="region of interest" description="Disordered" evidence="1">
    <location>
        <begin position="1"/>
        <end position="78"/>
    </location>
</feature>
<dbReference type="OrthoDB" id="679318at2759"/>
<feature type="compositionally biased region" description="Polar residues" evidence="1">
    <location>
        <begin position="9"/>
        <end position="19"/>
    </location>
</feature>
<dbReference type="PANTHER" id="PTHR34835">
    <property type="entry name" value="OS07G0283600 PROTEIN-RELATED"/>
    <property type="match status" value="1"/>
</dbReference>
<feature type="compositionally biased region" description="Basic residues" evidence="1">
    <location>
        <begin position="30"/>
        <end position="39"/>
    </location>
</feature>
<protein>
    <submittedName>
        <fullName evidence="2">Uncharacterized protein</fullName>
    </submittedName>
</protein>
<feature type="compositionally biased region" description="Basic and acidic residues" evidence="1">
    <location>
        <begin position="20"/>
        <end position="29"/>
    </location>
</feature>
<feature type="compositionally biased region" description="Basic and acidic residues" evidence="1">
    <location>
        <begin position="40"/>
        <end position="56"/>
    </location>
</feature>
<dbReference type="EMBL" id="JAKOGI010000481">
    <property type="protein sequence ID" value="KAJ8434369.1"/>
    <property type="molecule type" value="Genomic_DNA"/>
</dbReference>
<gene>
    <name evidence="2" type="ORF">Cgig2_031615</name>
</gene>
<sequence>MKRVKNLPRSANTKSPHQTGEQREGGEGRKPKKHNPKQKAKVDHENKQIEAKEDVAIRQPVKASQKRKQPLLQSKGDGGVLVPLNGAQAEAVRFMGFAPFLKIDVKQIPGKFFKWLVERLPDGQKFPVIAFDVHATLGVPLGGTEIIEITESSMDDEYNEEWKLQKNASELTRMPEFILSPQKWGESFNRNFIIYLVNCFFSGPKNRYCNKSILKYLKDVSQIPSLDWCQFVVDKLITSVRHYKESTAAKAGHFDGLLFFLMVSSPIQQCIPWSNL</sequence>
<dbReference type="Proteomes" id="UP001153076">
    <property type="component" value="Unassembled WGS sequence"/>
</dbReference>
<organism evidence="2 3">
    <name type="scientific">Carnegiea gigantea</name>
    <dbReference type="NCBI Taxonomy" id="171969"/>
    <lineage>
        <taxon>Eukaryota</taxon>
        <taxon>Viridiplantae</taxon>
        <taxon>Streptophyta</taxon>
        <taxon>Embryophyta</taxon>
        <taxon>Tracheophyta</taxon>
        <taxon>Spermatophyta</taxon>
        <taxon>Magnoliopsida</taxon>
        <taxon>eudicotyledons</taxon>
        <taxon>Gunneridae</taxon>
        <taxon>Pentapetalae</taxon>
        <taxon>Caryophyllales</taxon>
        <taxon>Cactineae</taxon>
        <taxon>Cactaceae</taxon>
        <taxon>Cactoideae</taxon>
        <taxon>Echinocereeae</taxon>
        <taxon>Carnegiea</taxon>
    </lineage>
</organism>
<keyword evidence="3" id="KW-1185">Reference proteome</keyword>
<evidence type="ECO:0000313" key="3">
    <source>
        <dbReference type="Proteomes" id="UP001153076"/>
    </source>
</evidence>
<reference evidence="2" key="1">
    <citation type="submission" date="2022-04" db="EMBL/GenBank/DDBJ databases">
        <title>Carnegiea gigantea Genome sequencing and assembly v2.</title>
        <authorList>
            <person name="Copetti D."/>
            <person name="Sanderson M.J."/>
            <person name="Burquez A."/>
            <person name="Wojciechowski M.F."/>
        </authorList>
    </citation>
    <scope>NUCLEOTIDE SEQUENCE</scope>
    <source>
        <strain evidence="2">SGP5-SGP5p</strain>
        <tissue evidence="2">Aerial part</tissue>
    </source>
</reference>